<comment type="caution">
    <text evidence="19">The sequence shown here is derived from an EMBL/GenBank/DDBJ whole genome shotgun (WGS) entry which is preliminary data.</text>
</comment>
<evidence type="ECO:0000256" key="12">
    <source>
        <dbReference type="ARBA" id="ARBA00023136"/>
    </source>
</evidence>
<keyword evidence="9" id="KW-0067">ATP-binding</keyword>
<comment type="subcellular location">
    <subcellularLocation>
        <location evidence="2">Cell membrane</location>
        <topology evidence="2">Multi-pass membrane protein</topology>
    </subcellularLocation>
</comment>
<dbReference type="PROSITE" id="PS50110">
    <property type="entry name" value="RESPONSE_REGULATORY"/>
    <property type="match status" value="1"/>
</dbReference>
<accession>A0A1X0ZS86</accession>
<feature type="modified residue" description="Phosphohistidine" evidence="13">
    <location>
        <position position="1044"/>
    </location>
</feature>
<feature type="domain" description="Response regulatory" evidence="17">
    <location>
        <begin position="849"/>
        <end position="968"/>
    </location>
</feature>
<keyword evidence="4" id="KW-1003">Cell membrane</keyword>
<keyword evidence="7 15" id="KW-0732">Signal</keyword>
<dbReference type="PROSITE" id="PS50109">
    <property type="entry name" value="HIS_KIN"/>
    <property type="match status" value="1"/>
</dbReference>
<dbReference type="GO" id="GO:0005524">
    <property type="term" value="F:ATP binding"/>
    <property type="evidence" value="ECO:0007669"/>
    <property type="project" value="UniProtKB-KW"/>
</dbReference>
<dbReference type="Gene3D" id="3.40.190.10">
    <property type="entry name" value="Periplasmic binding protein-like II"/>
    <property type="match status" value="4"/>
</dbReference>
<dbReference type="InterPro" id="IPR036641">
    <property type="entry name" value="HPT_dom_sf"/>
</dbReference>
<dbReference type="InterPro" id="IPR001638">
    <property type="entry name" value="Solute-binding_3/MltF_N"/>
</dbReference>
<dbReference type="InterPro" id="IPR005467">
    <property type="entry name" value="His_kinase_dom"/>
</dbReference>
<dbReference type="CDD" id="cd16922">
    <property type="entry name" value="HATPase_EvgS-ArcB-TorS-like"/>
    <property type="match status" value="1"/>
</dbReference>
<evidence type="ECO:0000256" key="4">
    <source>
        <dbReference type="ARBA" id="ARBA00022475"/>
    </source>
</evidence>
<dbReference type="InterPro" id="IPR049870">
    <property type="entry name" value="BvgS-like_periplasmic1"/>
</dbReference>
<dbReference type="RefSeq" id="WP_084858080.1">
    <property type="nucleotide sequence ID" value="NZ_NBWC01000028.1"/>
</dbReference>
<dbReference type="Gene3D" id="3.40.50.2300">
    <property type="match status" value="1"/>
</dbReference>
<dbReference type="InterPro" id="IPR011006">
    <property type="entry name" value="CheY-like_superfamily"/>
</dbReference>
<evidence type="ECO:0000259" key="18">
    <source>
        <dbReference type="PROSITE" id="PS50894"/>
    </source>
</evidence>
<proteinExistence type="predicted"/>
<dbReference type="SUPFAM" id="SSF53850">
    <property type="entry name" value="Periplasmic binding protein-like II"/>
    <property type="match status" value="2"/>
</dbReference>
<evidence type="ECO:0000256" key="14">
    <source>
        <dbReference type="PROSITE-ProRule" id="PRU00169"/>
    </source>
</evidence>
<evidence type="ECO:0000259" key="16">
    <source>
        <dbReference type="PROSITE" id="PS50109"/>
    </source>
</evidence>
<evidence type="ECO:0000256" key="2">
    <source>
        <dbReference type="ARBA" id="ARBA00004651"/>
    </source>
</evidence>
<dbReference type="EMBL" id="NBWC01000028">
    <property type="protein sequence ID" value="ORL62643.1"/>
    <property type="molecule type" value="Genomic_DNA"/>
</dbReference>
<evidence type="ECO:0000256" key="1">
    <source>
        <dbReference type="ARBA" id="ARBA00000085"/>
    </source>
</evidence>
<feature type="modified residue" description="4-aspartylphosphate" evidence="14">
    <location>
        <position position="898"/>
    </location>
</feature>
<evidence type="ECO:0000256" key="3">
    <source>
        <dbReference type="ARBA" id="ARBA00012438"/>
    </source>
</evidence>
<dbReference type="SUPFAM" id="SSF52172">
    <property type="entry name" value="CheY-like"/>
    <property type="match status" value="1"/>
</dbReference>
<dbReference type="AlphaFoldDB" id="A0A1X0ZS86"/>
<evidence type="ECO:0000256" key="9">
    <source>
        <dbReference type="ARBA" id="ARBA00022840"/>
    </source>
</evidence>
<dbReference type="InterPro" id="IPR001789">
    <property type="entry name" value="Sig_transdc_resp-reg_receiver"/>
</dbReference>
<dbReference type="Pfam" id="PF02518">
    <property type="entry name" value="HATPase_c"/>
    <property type="match status" value="1"/>
</dbReference>
<dbReference type="FunFam" id="3.30.565.10:FF:000010">
    <property type="entry name" value="Sensor histidine kinase RcsC"/>
    <property type="match status" value="1"/>
</dbReference>
<keyword evidence="6" id="KW-0812">Transmembrane</keyword>
<evidence type="ECO:0000256" key="7">
    <source>
        <dbReference type="ARBA" id="ARBA00022729"/>
    </source>
</evidence>
<dbReference type="OrthoDB" id="9797243at2"/>
<keyword evidence="10" id="KW-1133">Transmembrane helix</keyword>
<dbReference type="Pfam" id="PF01627">
    <property type="entry name" value="Hpt"/>
    <property type="match status" value="1"/>
</dbReference>
<dbReference type="CDD" id="cd00082">
    <property type="entry name" value="HisKA"/>
    <property type="match status" value="1"/>
</dbReference>
<dbReference type="InterPro" id="IPR004358">
    <property type="entry name" value="Sig_transdc_His_kin-like_C"/>
</dbReference>
<keyword evidence="8" id="KW-0547">Nucleotide-binding</keyword>
<reference evidence="19 20" key="1">
    <citation type="submission" date="2017-04" db="EMBL/GenBank/DDBJ databases">
        <title>Presence of VIM-2 positive Pseudomonas species in chickens and their surrounding environment.</title>
        <authorList>
            <person name="Zhang R."/>
        </authorList>
    </citation>
    <scope>NUCLEOTIDE SEQUENCE [LARGE SCALE GENOMIC DNA]</scope>
    <source>
        <strain evidence="19 20">DZ-C18</strain>
    </source>
</reference>
<dbReference type="Proteomes" id="UP000193675">
    <property type="component" value="Unassembled WGS sequence"/>
</dbReference>
<dbReference type="EC" id="2.7.13.3" evidence="3"/>
<dbReference type="PROSITE" id="PS50894">
    <property type="entry name" value="HPT"/>
    <property type="match status" value="1"/>
</dbReference>
<gene>
    <name evidence="19" type="ORF">B7H17_18075</name>
</gene>
<evidence type="ECO:0000256" key="6">
    <source>
        <dbReference type="ARBA" id="ARBA00022692"/>
    </source>
</evidence>
<dbReference type="CDD" id="cd13707">
    <property type="entry name" value="PBP2_BvgS_D2"/>
    <property type="match status" value="1"/>
</dbReference>
<evidence type="ECO:0000256" key="15">
    <source>
        <dbReference type="SAM" id="SignalP"/>
    </source>
</evidence>
<evidence type="ECO:0000259" key="17">
    <source>
        <dbReference type="PROSITE" id="PS50110"/>
    </source>
</evidence>
<feature type="domain" description="Histidine kinase" evidence="16">
    <location>
        <begin position="607"/>
        <end position="827"/>
    </location>
</feature>
<keyword evidence="19" id="KW-0418">Kinase</keyword>
<evidence type="ECO:0000256" key="11">
    <source>
        <dbReference type="ARBA" id="ARBA00023012"/>
    </source>
</evidence>
<dbReference type="InterPro" id="IPR008207">
    <property type="entry name" value="Sig_transdc_His_kin_Hpt_dom"/>
</dbReference>
<evidence type="ECO:0000313" key="19">
    <source>
        <dbReference type="EMBL" id="ORL62643.1"/>
    </source>
</evidence>
<sequence>MKGALGVLLLGLCLVATSPAASTDSEARHLLARSLSVAPPLPMDPVDRQWLERRKTLVLGSSKPDYPPFEINTSLTDYEGISADYAGLIAAQLGVAIEVRRFPDRQAAIEALHAGSIDLLGSSNAFEAADAQLVLSQPYADDLPVIVSRQDRMLARHAKDLAGLRLAMVDHYLPESEVRKQYPQAQLRLYRSTLAGLSAVALGEVDAYLGDAISTDYLVGKSLQGLVKIDHFSPLATDVFAFALARDNPRLQRLVDSALARISDSERLDILRRWSTGNTSLLLKNHTGALTAEEQDWIKQTPKIRVLVNSSLAPLTFNDAAHHPSGITIDLLKQIRLLTGLRFEIVERDSIQEMVDQVAEGKAEMIGALGYGPERAARLRYTRPYLVSPRVLVTRSDAYWAGAPTALDGRRVALLRGAPQRETLRQKYPRARLVEVDTHLELMEAVANGEADVALSSHINASYYIAHVFKNTLRIAGLQSDEPAVAAFAVAPNQPLLQSILNKTLLSIPPEELDQVVNRWRTTTVVSDSPWRNYRTLVLQVVALAVLLLAGVVFWNTYLRKLIHQRTEAERALQAQLALSRSLLEQLRQAKDDAEQASQAKSTFLAIMSHEIRTPMNAVIGLLELALEDSRHGRSDTQALQTAHGSAVGLLELIGDILDISRIESGHLTLQPAPTDLVELVRSTLRVFEGNARIKGLLLDAELPQAPAWLQADPVRLKQILSNLISNAIKFTDHGSVKVSLKLAPDAPGAPVRVALAVQDTGIGISPENQARLFNTFAQVNGTQARQGAGLGLVISRTLAELMGGQLHLQSVEGMGTRIEVELSLPPATPLPCHEHPEAPPSQASRPLNILVVDDYPANLLLLDKQLATLGHRVTLAEHGAAALALWEAGSFDVVLTDCSMPVMDGHELTRRIRALERERNLPPCRMLGITANAQAEEKARCLASGMDDCLFKPIGLQALKAHLPQARPQPLPTSEPPAPEEPSPVDVPATGFNLNELRHLTQDDETLIRRLLDQLAHSASEDLAALRALGDTPEDEATRALAHRIKGGAKMLKVRGVVGDCEAVEHAIAQGQPSGAALHRLEASLEILLRELRESLDRLDTPS</sequence>
<comment type="catalytic activity">
    <reaction evidence="1">
        <text>ATP + protein L-histidine = ADP + protein N-phospho-L-histidine.</text>
        <dbReference type="EC" id="2.7.13.3"/>
    </reaction>
</comment>
<dbReference type="SMART" id="SM00448">
    <property type="entry name" value="REC"/>
    <property type="match status" value="1"/>
</dbReference>
<feature type="signal peptide" evidence="15">
    <location>
        <begin position="1"/>
        <end position="20"/>
    </location>
</feature>
<dbReference type="SMART" id="SM00388">
    <property type="entry name" value="HisKA"/>
    <property type="match status" value="1"/>
</dbReference>
<evidence type="ECO:0000256" key="13">
    <source>
        <dbReference type="PROSITE-ProRule" id="PRU00110"/>
    </source>
</evidence>
<dbReference type="Gene3D" id="1.10.287.130">
    <property type="match status" value="1"/>
</dbReference>
<dbReference type="SUPFAM" id="SSF55874">
    <property type="entry name" value="ATPase domain of HSP90 chaperone/DNA topoisomerase II/histidine kinase"/>
    <property type="match status" value="1"/>
</dbReference>
<dbReference type="Pfam" id="PF00497">
    <property type="entry name" value="SBP_bac_3"/>
    <property type="match status" value="2"/>
</dbReference>
<dbReference type="SUPFAM" id="SSF47226">
    <property type="entry name" value="Histidine-containing phosphotransfer domain, HPT domain"/>
    <property type="match status" value="1"/>
</dbReference>
<protein>
    <recommendedName>
        <fullName evidence="3">histidine kinase</fullName>
        <ecNumber evidence="3">2.7.13.3</ecNumber>
    </recommendedName>
</protein>
<dbReference type="GO" id="GO:0000155">
    <property type="term" value="F:phosphorelay sensor kinase activity"/>
    <property type="evidence" value="ECO:0007669"/>
    <property type="project" value="InterPro"/>
</dbReference>
<dbReference type="InterPro" id="IPR003661">
    <property type="entry name" value="HisK_dim/P_dom"/>
</dbReference>
<evidence type="ECO:0000256" key="10">
    <source>
        <dbReference type="ARBA" id="ARBA00022989"/>
    </source>
</evidence>
<dbReference type="SMART" id="SM00387">
    <property type="entry name" value="HATPase_c"/>
    <property type="match status" value="1"/>
</dbReference>
<keyword evidence="12" id="KW-0472">Membrane</keyword>
<dbReference type="SUPFAM" id="SSF47384">
    <property type="entry name" value="Homodimeric domain of signal transducing histidine kinase"/>
    <property type="match status" value="1"/>
</dbReference>
<dbReference type="CDD" id="cd13705">
    <property type="entry name" value="PBP2_BvgS_D1"/>
    <property type="match status" value="1"/>
</dbReference>
<dbReference type="PRINTS" id="PR00344">
    <property type="entry name" value="BCTRLSENSOR"/>
</dbReference>
<evidence type="ECO:0000256" key="8">
    <source>
        <dbReference type="ARBA" id="ARBA00022741"/>
    </source>
</evidence>
<organism evidence="19 20">
    <name type="scientific">Pseudomonas putida</name>
    <name type="common">Arthrobacter siderocapsulatus</name>
    <dbReference type="NCBI Taxonomy" id="303"/>
    <lineage>
        <taxon>Bacteria</taxon>
        <taxon>Pseudomonadati</taxon>
        <taxon>Pseudomonadota</taxon>
        <taxon>Gammaproteobacteria</taxon>
        <taxon>Pseudomonadales</taxon>
        <taxon>Pseudomonadaceae</taxon>
        <taxon>Pseudomonas</taxon>
    </lineage>
</organism>
<dbReference type="CDD" id="cd17546">
    <property type="entry name" value="REC_hyHK_CKI1_RcsC-like"/>
    <property type="match status" value="1"/>
</dbReference>
<feature type="domain" description="HPt" evidence="18">
    <location>
        <begin position="1005"/>
        <end position="1104"/>
    </location>
</feature>
<evidence type="ECO:0000256" key="5">
    <source>
        <dbReference type="ARBA" id="ARBA00022553"/>
    </source>
</evidence>
<dbReference type="SMART" id="SM00062">
    <property type="entry name" value="PBPb"/>
    <property type="match status" value="2"/>
</dbReference>
<dbReference type="PANTHER" id="PTHR45339:SF1">
    <property type="entry name" value="HYBRID SIGNAL TRANSDUCTION HISTIDINE KINASE J"/>
    <property type="match status" value="1"/>
</dbReference>
<dbReference type="Pfam" id="PF00072">
    <property type="entry name" value="Response_reg"/>
    <property type="match status" value="1"/>
</dbReference>
<dbReference type="Gene3D" id="1.20.120.160">
    <property type="entry name" value="HPT domain"/>
    <property type="match status" value="1"/>
</dbReference>
<keyword evidence="11" id="KW-0902">Two-component regulatory system</keyword>
<keyword evidence="19" id="KW-0808">Transferase</keyword>
<dbReference type="GO" id="GO:0005886">
    <property type="term" value="C:plasma membrane"/>
    <property type="evidence" value="ECO:0007669"/>
    <property type="project" value="UniProtKB-SubCell"/>
</dbReference>
<dbReference type="Gene3D" id="3.30.565.10">
    <property type="entry name" value="Histidine kinase-like ATPase, C-terminal domain"/>
    <property type="match status" value="1"/>
</dbReference>
<name>A0A1X0ZS86_PSEPU</name>
<keyword evidence="5 14" id="KW-0597">Phosphoprotein</keyword>
<dbReference type="InterPro" id="IPR003594">
    <property type="entry name" value="HATPase_dom"/>
</dbReference>
<dbReference type="InterPro" id="IPR036890">
    <property type="entry name" value="HATPase_C_sf"/>
</dbReference>
<feature type="chain" id="PRO_5012529797" description="histidine kinase" evidence="15">
    <location>
        <begin position="21"/>
        <end position="1104"/>
    </location>
</feature>
<evidence type="ECO:0000313" key="20">
    <source>
        <dbReference type="Proteomes" id="UP000193675"/>
    </source>
</evidence>
<dbReference type="InterPro" id="IPR049871">
    <property type="entry name" value="BvgS-like_periplasmic2"/>
</dbReference>
<dbReference type="Pfam" id="PF00512">
    <property type="entry name" value="HisKA"/>
    <property type="match status" value="1"/>
</dbReference>
<dbReference type="InterPro" id="IPR036097">
    <property type="entry name" value="HisK_dim/P_sf"/>
</dbReference>
<dbReference type="PANTHER" id="PTHR45339">
    <property type="entry name" value="HYBRID SIGNAL TRANSDUCTION HISTIDINE KINASE J"/>
    <property type="match status" value="1"/>
</dbReference>